<organism evidence="2 3">
    <name type="scientific">Staphylococcus warneri</name>
    <dbReference type="NCBI Taxonomy" id="1292"/>
    <lineage>
        <taxon>Bacteria</taxon>
        <taxon>Bacillati</taxon>
        <taxon>Bacillota</taxon>
        <taxon>Bacilli</taxon>
        <taxon>Bacillales</taxon>
        <taxon>Staphylococcaceae</taxon>
        <taxon>Staphylococcus</taxon>
    </lineage>
</organism>
<evidence type="ECO:0000256" key="1">
    <source>
        <dbReference type="SAM" id="Phobius"/>
    </source>
</evidence>
<accession>A0A2T4PZZ5</accession>
<evidence type="ECO:0008006" key="4">
    <source>
        <dbReference type="Google" id="ProtNLM"/>
    </source>
</evidence>
<name>A0A2T4PZZ5_STAWA</name>
<proteinExistence type="predicted"/>
<gene>
    <name evidence="2" type="ORF">BU085_07340</name>
</gene>
<dbReference type="Pfam" id="PF11345">
    <property type="entry name" value="DUF3147"/>
    <property type="match status" value="1"/>
</dbReference>
<keyword evidence="1" id="KW-1133">Transmembrane helix</keyword>
<feature type="transmembrane region" description="Helical" evidence="1">
    <location>
        <begin position="66"/>
        <end position="91"/>
    </location>
</feature>
<evidence type="ECO:0000313" key="3">
    <source>
        <dbReference type="Proteomes" id="UP000240717"/>
    </source>
</evidence>
<feature type="transmembrane region" description="Helical" evidence="1">
    <location>
        <begin position="34"/>
        <end position="54"/>
    </location>
</feature>
<reference evidence="2 3" key="1">
    <citation type="journal article" date="2016" name="Front. Microbiol.">
        <title>Comprehensive Phylogenetic Analysis of Bovine Non-aureus Staphylococci Species Based on Whole-Genome Sequencing.</title>
        <authorList>
            <person name="Naushad S."/>
            <person name="Barkema H.W."/>
            <person name="Luby C."/>
            <person name="Condas L.A."/>
            <person name="Nobrega D.B."/>
            <person name="Carson D.A."/>
            <person name="De Buck J."/>
        </authorList>
    </citation>
    <scope>NUCLEOTIDE SEQUENCE [LARGE SCALE GENOMIC DNA]</scope>
    <source>
        <strain evidence="2 3">SNUC 2993</strain>
    </source>
</reference>
<keyword evidence="1" id="KW-0812">Transmembrane</keyword>
<dbReference type="STRING" id="1194526.A284_11745"/>
<feature type="transmembrane region" description="Helical" evidence="1">
    <location>
        <begin position="98"/>
        <end position="116"/>
    </location>
</feature>
<feature type="transmembrane region" description="Helical" evidence="1">
    <location>
        <begin position="6"/>
        <end position="27"/>
    </location>
</feature>
<comment type="caution">
    <text evidence="2">The sequence shown here is derived from an EMBL/GenBank/DDBJ whole genome shotgun (WGS) entry which is preliminary data.</text>
</comment>
<sequence>MFGISISSAILHFVIGGFAVALASIMAEKVGGKLGGIIATMPAVYLAAVIALTIDHEGDELIKMSMHLSTGAIVGIISCILTVFFTSIFIYKKDYKNGTVFAILCWLVISVAIFVVRHI</sequence>
<dbReference type="AlphaFoldDB" id="A0A2T4PZZ5"/>
<dbReference type="Proteomes" id="UP000240717">
    <property type="component" value="Unassembled WGS sequence"/>
</dbReference>
<protein>
    <recommendedName>
        <fullName evidence="4">DUF3147 family protein</fullName>
    </recommendedName>
</protein>
<dbReference type="EMBL" id="PZEV01000021">
    <property type="protein sequence ID" value="PTI50832.1"/>
    <property type="molecule type" value="Genomic_DNA"/>
</dbReference>
<evidence type="ECO:0000313" key="2">
    <source>
        <dbReference type="EMBL" id="PTI50832.1"/>
    </source>
</evidence>
<keyword evidence="1" id="KW-0472">Membrane</keyword>
<dbReference type="RefSeq" id="WP_107532858.1">
    <property type="nucleotide sequence ID" value="NZ_PZEV01000021.1"/>
</dbReference>
<dbReference type="InterPro" id="IPR021493">
    <property type="entry name" value="DUF3147"/>
</dbReference>